<feature type="domain" description="Mannosyl-glycoprotein endo-beta-N-acetylglucosamidase-like" evidence="2">
    <location>
        <begin position="55"/>
        <end position="207"/>
    </location>
</feature>
<dbReference type="PANTHER" id="PTHR33308:SF9">
    <property type="entry name" value="PEPTIDOGLYCAN HYDROLASE FLGJ"/>
    <property type="match status" value="1"/>
</dbReference>
<keyword evidence="3" id="KW-0966">Cell projection</keyword>
<name>A0A150JKM1_9EURY</name>
<keyword evidence="3" id="KW-0969">Cilium</keyword>
<dbReference type="InterPro" id="IPR051056">
    <property type="entry name" value="Glycosyl_Hydrolase_73"/>
</dbReference>
<organism evidence="3">
    <name type="scientific">Candidatus Methanofastidiosum methylothiophilum</name>
    <dbReference type="NCBI Taxonomy" id="1705564"/>
    <lineage>
        <taxon>Archaea</taxon>
        <taxon>Methanobacteriati</taxon>
        <taxon>Methanobacteriota</taxon>
        <taxon>Stenosarchaea group</taxon>
        <taxon>Candidatus Methanofastidiosia</taxon>
        <taxon>Candidatus Methanofastidiosales</taxon>
        <taxon>Candidatus Methanofastidiosaceae</taxon>
        <taxon>Candidatus Methanofastidiosum</taxon>
    </lineage>
</organism>
<gene>
    <name evidence="3" type="ORF">APG09_00972</name>
</gene>
<dbReference type="EMBL" id="LNJE01000010">
    <property type="protein sequence ID" value="KYC57727.1"/>
    <property type="molecule type" value="Genomic_DNA"/>
</dbReference>
<dbReference type="Gene3D" id="4.10.80.30">
    <property type="entry name" value="DNA polymerase, domain 6"/>
    <property type="match status" value="1"/>
</dbReference>
<sequence length="211" mass="24050">MQTLKSIFMKSTLIILLTIIGAFSVAAPSVNVAFYVKEKKVVEELPIDHDNKFIKELSPKVLKILAEEKEKGMKVPLPSVVLAMAYHETAQGKTALAKKGNNYFGIKASKACKKNPKCLTMSLYDDDYRVIKGKRTKVKSKFQTYKTLDDNLRHYVEKLNGNLYVKALSKKTSKEQIHIIAKNWATDPLYTTKINNIIKHHDLNEFDKDFL</sequence>
<dbReference type="InterPro" id="IPR002901">
    <property type="entry name" value="MGlyc_endo_b_GlcNAc-like_dom"/>
</dbReference>
<dbReference type="PANTHER" id="PTHR33308">
    <property type="entry name" value="PEPTIDOGLYCAN HYDROLASE FLGJ"/>
    <property type="match status" value="1"/>
</dbReference>
<proteinExistence type="predicted"/>
<evidence type="ECO:0000256" key="1">
    <source>
        <dbReference type="ARBA" id="ARBA00022801"/>
    </source>
</evidence>
<keyword evidence="3" id="KW-0282">Flagellum</keyword>
<evidence type="ECO:0000313" key="3">
    <source>
        <dbReference type="EMBL" id="KYC57727.1"/>
    </source>
</evidence>
<dbReference type="Gene3D" id="1.10.530.10">
    <property type="match status" value="1"/>
</dbReference>
<comment type="caution">
    <text evidence="3">The sequence shown here is derived from an EMBL/GenBank/DDBJ whole genome shotgun (WGS) entry which is preliminary data.</text>
</comment>
<dbReference type="GO" id="GO:0004040">
    <property type="term" value="F:amidase activity"/>
    <property type="evidence" value="ECO:0007669"/>
    <property type="project" value="InterPro"/>
</dbReference>
<protein>
    <submittedName>
        <fullName evidence="3">Flagellar rod assembly protein/muramidase FlgJ</fullName>
    </submittedName>
</protein>
<dbReference type="SMART" id="SM00047">
    <property type="entry name" value="LYZ2"/>
    <property type="match status" value="1"/>
</dbReference>
<accession>A0A150JKM1</accession>
<reference evidence="3" key="1">
    <citation type="journal article" date="2016" name="ISME J.">
        <title>Chasing the elusive Euryarchaeota class WSA2: genomes reveal a uniquely fastidious methyl-reducing methanogen.</title>
        <authorList>
            <person name="Nobu M.K."/>
            <person name="Narihiro T."/>
            <person name="Kuroda K."/>
            <person name="Mei R."/>
            <person name="Liu W.T."/>
        </authorList>
    </citation>
    <scope>NUCLEOTIDE SEQUENCE [LARGE SCALE GENOMIC DNA]</scope>
    <source>
        <strain evidence="3">ADurb1213_Bin02801</strain>
    </source>
</reference>
<dbReference type="AlphaFoldDB" id="A0A150JKM1"/>
<dbReference type="Pfam" id="PF01832">
    <property type="entry name" value="Glucosaminidase"/>
    <property type="match status" value="1"/>
</dbReference>
<keyword evidence="1" id="KW-0378">Hydrolase</keyword>
<evidence type="ECO:0000259" key="2">
    <source>
        <dbReference type="SMART" id="SM00047"/>
    </source>
</evidence>